<dbReference type="PANTHER" id="PTHR36223:SF1">
    <property type="entry name" value="TRANSCRIPTION ELONGATION FACTOR EAF N-TERMINAL DOMAIN-CONTAINING PROTEIN"/>
    <property type="match status" value="1"/>
</dbReference>
<dbReference type="EMBL" id="JAQQWM010000002">
    <property type="protein sequence ID" value="KAK8077408.1"/>
    <property type="molecule type" value="Genomic_DNA"/>
</dbReference>
<keyword evidence="3" id="KW-1185">Reference proteome</keyword>
<accession>A0ABR1W1Q6</accession>
<evidence type="ECO:0000313" key="2">
    <source>
        <dbReference type="EMBL" id="KAK8077408.1"/>
    </source>
</evidence>
<sequence>MAIIDGVPAIEVTLWIGGRPAFEYADPDHNPDAEEHGTKVSSKYIECRNGETFTIHVRVNKTYDHQQPVPHTLNLAVYIDGQWIRGELCRESHLKDGPFRTDIKERIARAPGGTTVKQAFKFAGVLAIDDNYNWRVEHEREKVRDLGFIELRVFRVEELENSTFNHSTDATRLSEIAEKSLKGRAISHGTQFDDDVQ</sequence>
<evidence type="ECO:0000259" key="1">
    <source>
        <dbReference type="Pfam" id="PF25534"/>
    </source>
</evidence>
<feature type="domain" description="DUF7918" evidence="1">
    <location>
        <begin position="10"/>
        <end position="194"/>
    </location>
</feature>
<dbReference type="Proteomes" id="UP001446871">
    <property type="component" value="Unassembled WGS sequence"/>
</dbReference>
<gene>
    <name evidence="2" type="ORF">PG996_003578</name>
</gene>
<proteinExistence type="predicted"/>
<organism evidence="2 3">
    <name type="scientific">Apiospora saccharicola</name>
    <dbReference type="NCBI Taxonomy" id="335842"/>
    <lineage>
        <taxon>Eukaryota</taxon>
        <taxon>Fungi</taxon>
        <taxon>Dikarya</taxon>
        <taxon>Ascomycota</taxon>
        <taxon>Pezizomycotina</taxon>
        <taxon>Sordariomycetes</taxon>
        <taxon>Xylariomycetidae</taxon>
        <taxon>Amphisphaeriales</taxon>
        <taxon>Apiosporaceae</taxon>
        <taxon>Apiospora</taxon>
    </lineage>
</organism>
<comment type="caution">
    <text evidence="2">The sequence shown here is derived from an EMBL/GenBank/DDBJ whole genome shotgun (WGS) entry which is preliminary data.</text>
</comment>
<name>A0ABR1W1Q6_9PEZI</name>
<dbReference type="Pfam" id="PF25534">
    <property type="entry name" value="DUF7918"/>
    <property type="match status" value="1"/>
</dbReference>
<protein>
    <recommendedName>
        <fullName evidence="1">DUF7918 domain-containing protein</fullName>
    </recommendedName>
</protein>
<reference evidence="2 3" key="1">
    <citation type="submission" date="2023-01" db="EMBL/GenBank/DDBJ databases">
        <title>Analysis of 21 Apiospora genomes using comparative genomics revels a genus with tremendous synthesis potential of carbohydrate active enzymes and secondary metabolites.</title>
        <authorList>
            <person name="Sorensen T."/>
        </authorList>
    </citation>
    <scope>NUCLEOTIDE SEQUENCE [LARGE SCALE GENOMIC DNA]</scope>
    <source>
        <strain evidence="2 3">CBS 83171</strain>
    </source>
</reference>
<dbReference type="InterPro" id="IPR057678">
    <property type="entry name" value="DUF7918"/>
</dbReference>
<evidence type="ECO:0000313" key="3">
    <source>
        <dbReference type="Proteomes" id="UP001446871"/>
    </source>
</evidence>
<dbReference type="PANTHER" id="PTHR36223">
    <property type="entry name" value="BETA-LACTAMASE-TYPE TRANSPEPTIDASE FOLD DOMAIN CONTAINING PROTEIN"/>
    <property type="match status" value="1"/>
</dbReference>